<dbReference type="Pfam" id="PF03168">
    <property type="entry name" value="LEA_2"/>
    <property type="match status" value="1"/>
</dbReference>
<dbReference type="GO" id="GO:0005886">
    <property type="term" value="C:plasma membrane"/>
    <property type="evidence" value="ECO:0007669"/>
    <property type="project" value="TreeGrafter"/>
</dbReference>
<dbReference type="EMBL" id="QZWG01000018">
    <property type="protein sequence ID" value="RZB51067.1"/>
    <property type="molecule type" value="Genomic_DNA"/>
</dbReference>
<gene>
    <name evidence="8" type="ORF">D0Y65_047775</name>
</gene>
<evidence type="ECO:0000256" key="2">
    <source>
        <dbReference type="ARBA" id="ARBA00022692"/>
    </source>
</evidence>
<keyword evidence="9" id="KW-1185">Reference proteome</keyword>
<sequence length="258" mass="29503">MLTLPPPPPPRLLTTRQTKQVSPDQIVISKLPIKQHSQESDAPNYVTTKSIRPPPPPPPPPPILRQPPFQRTNPIIWFAAVLCLIFSLLLIFFGVITLIIFLGIKPRNPYFDIPNANLNAVYFDSPEYFNGDFTLVANITNPNKKIDVKFESFDVELFFSDRIISTQSIEPFTQRRRESRLESLHFISSLVFLPKDLGVNLKGQMQGNRVKYNVRGTFKVRVSMGFFHLSYWLHSRCQIEMTGPPTGVLVARKCITKR</sequence>
<feature type="domain" description="Late embryogenesis abundant protein LEA-2 subgroup" evidence="7">
    <location>
        <begin position="138"/>
        <end position="229"/>
    </location>
</feature>
<keyword evidence="4 6" id="KW-0472">Membrane</keyword>
<evidence type="ECO:0000313" key="9">
    <source>
        <dbReference type="Proteomes" id="UP000289340"/>
    </source>
</evidence>
<protein>
    <recommendedName>
        <fullName evidence="7">Late embryogenesis abundant protein LEA-2 subgroup domain-containing protein</fullName>
    </recommendedName>
</protein>
<evidence type="ECO:0000256" key="6">
    <source>
        <dbReference type="SAM" id="Phobius"/>
    </source>
</evidence>
<dbReference type="GO" id="GO:0098542">
    <property type="term" value="P:defense response to other organism"/>
    <property type="evidence" value="ECO:0007669"/>
    <property type="project" value="InterPro"/>
</dbReference>
<name>A0A445FQ95_GLYSO</name>
<organism evidence="8 9">
    <name type="scientific">Glycine soja</name>
    <name type="common">Wild soybean</name>
    <dbReference type="NCBI Taxonomy" id="3848"/>
    <lineage>
        <taxon>Eukaryota</taxon>
        <taxon>Viridiplantae</taxon>
        <taxon>Streptophyta</taxon>
        <taxon>Embryophyta</taxon>
        <taxon>Tracheophyta</taxon>
        <taxon>Spermatophyta</taxon>
        <taxon>Magnoliopsida</taxon>
        <taxon>eudicotyledons</taxon>
        <taxon>Gunneridae</taxon>
        <taxon>Pentapetalae</taxon>
        <taxon>rosids</taxon>
        <taxon>fabids</taxon>
        <taxon>Fabales</taxon>
        <taxon>Fabaceae</taxon>
        <taxon>Papilionoideae</taxon>
        <taxon>50 kb inversion clade</taxon>
        <taxon>NPAAA clade</taxon>
        <taxon>indigoferoid/millettioid clade</taxon>
        <taxon>Phaseoleae</taxon>
        <taxon>Glycine</taxon>
        <taxon>Glycine subgen. Soja</taxon>
    </lineage>
</organism>
<dbReference type="InterPro" id="IPR004864">
    <property type="entry name" value="LEA_2"/>
</dbReference>
<dbReference type="PANTHER" id="PTHR31234:SF42">
    <property type="entry name" value="LATE EMBRYOGENESIS ABUNDANT (LEA) HYDROXYPROLINE-RICH GLYCOPROTEIN FAMILY"/>
    <property type="match status" value="1"/>
</dbReference>
<keyword evidence="3 6" id="KW-1133">Transmembrane helix</keyword>
<dbReference type="Proteomes" id="UP000289340">
    <property type="component" value="Chromosome 18"/>
</dbReference>
<feature type="compositionally biased region" description="Pro residues" evidence="5">
    <location>
        <begin position="1"/>
        <end position="11"/>
    </location>
</feature>
<keyword evidence="2 6" id="KW-0812">Transmembrane</keyword>
<comment type="caution">
    <text evidence="8">The sequence shown here is derived from an EMBL/GenBank/DDBJ whole genome shotgun (WGS) entry which is preliminary data.</text>
</comment>
<dbReference type="Gramene" id="XM_028357637.1">
    <property type="protein sequence ID" value="XP_028213438.1"/>
    <property type="gene ID" value="LOC114395794"/>
</dbReference>
<dbReference type="AlphaFoldDB" id="A0A445FQ95"/>
<reference evidence="8 9" key="1">
    <citation type="submission" date="2018-09" db="EMBL/GenBank/DDBJ databases">
        <title>A high-quality reference genome of wild soybean provides a powerful tool to mine soybean genomes.</title>
        <authorList>
            <person name="Xie M."/>
            <person name="Chung C.Y.L."/>
            <person name="Li M.-W."/>
            <person name="Wong F.-L."/>
            <person name="Chan T.-F."/>
            <person name="Lam H.-M."/>
        </authorList>
    </citation>
    <scope>NUCLEOTIDE SEQUENCE [LARGE SCALE GENOMIC DNA]</scope>
    <source>
        <strain evidence="9">cv. W05</strain>
        <tissue evidence="8">Hypocotyl of etiolated seedlings</tissue>
    </source>
</reference>
<dbReference type="PANTHER" id="PTHR31234">
    <property type="entry name" value="LATE EMBRYOGENESIS ABUNDANT (LEA) HYDROXYPROLINE-RICH GLYCOPROTEIN FAMILY"/>
    <property type="match status" value="1"/>
</dbReference>
<evidence type="ECO:0000256" key="3">
    <source>
        <dbReference type="ARBA" id="ARBA00022989"/>
    </source>
</evidence>
<evidence type="ECO:0000256" key="4">
    <source>
        <dbReference type="ARBA" id="ARBA00023136"/>
    </source>
</evidence>
<evidence type="ECO:0000259" key="7">
    <source>
        <dbReference type="Pfam" id="PF03168"/>
    </source>
</evidence>
<feature type="region of interest" description="Disordered" evidence="5">
    <location>
        <begin position="1"/>
        <end position="65"/>
    </location>
</feature>
<accession>A0A445FQ95</accession>
<feature type="transmembrane region" description="Helical" evidence="6">
    <location>
        <begin position="75"/>
        <end position="104"/>
    </location>
</feature>
<dbReference type="InterPro" id="IPR044839">
    <property type="entry name" value="NDR1-like"/>
</dbReference>
<feature type="compositionally biased region" description="Pro residues" evidence="5">
    <location>
        <begin position="52"/>
        <end position="65"/>
    </location>
</feature>
<comment type="subcellular location">
    <subcellularLocation>
        <location evidence="1">Membrane</location>
        <topology evidence="1">Single-pass membrane protein</topology>
    </subcellularLocation>
</comment>
<evidence type="ECO:0000313" key="8">
    <source>
        <dbReference type="EMBL" id="RZB51067.1"/>
    </source>
</evidence>
<evidence type="ECO:0000256" key="5">
    <source>
        <dbReference type="SAM" id="MobiDB-lite"/>
    </source>
</evidence>
<evidence type="ECO:0000256" key="1">
    <source>
        <dbReference type="ARBA" id="ARBA00004167"/>
    </source>
</evidence>
<proteinExistence type="predicted"/>